<dbReference type="GeneID" id="77012160"/>
<organism evidence="2 3">
    <name type="scientific">Paenibacillus macerans</name>
    <name type="common">Bacillus macerans</name>
    <dbReference type="NCBI Taxonomy" id="44252"/>
    <lineage>
        <taxon>Bacteria</taxon>
        <taxon>Bacillati</taxon>
        <taxon>Bacillota</taxon>
        <taxon>Bacilli</taxon>
        <taxon>Bacillales</taxon>
        <taxon>Paenibacillaceae</taxon>
        <taxon>Paenibacillus</taxon>
    </lineage>
</organism>
<dbReference type="RefSeq" id="WP_036620841.1">
    <property type="nucleotide sequence ID" value="NZ_JAKOBR010000080.1"/>
</dbReference>
<dbReference type="Proteomes" id="UP000029278">
    <property type="component" value="Unassembled WGS sequence"/>
</dbReference>
<dbReference type="PATRIC" id="fig|44252.3.peg.885"/>
<evidence type="ECO:0000313" key="2">
    <source>
        <dbReference type="EMBL" id="KFN11138.1"/>
    </source>
</evidence>
<keyword evidence="3" id="KW-1185">Reference proteome</keyword>
<protein>
    <submittedName>
        <fullName evidence="2">NlpC/p60-like transpeptidase family protein</fullName>
    </submittedName>
</protein>
<dbReference type="STRING" id="44252.DJ90_2523"/>
<comment type="caution">
    <text evidence="2">The sequence shown here is derived from an EMBL/GenBank/DDBJ whole genome shotgun (WGS) entry which is preliminary data.</text>
</comment>
<dbReference type="Pfam" id="PF14399">
    <property type="entry name" value="BtrH_N"/>
    <property type="match status" value="1"/>
</dbReference>
<accession>A0A090ZL67</accession>
<dbReference type="OrthoDB" id="2618089at2"/>
<gene>
    <name evidence="2" type="ORF">DJ90_2523</name>
</gene>
<evidence type="ECO:0000259" key="1">
    <source>
        <dbReference type="Pfam" id="PF14399"/>
    </source>
</evidence>
<dbReference type="EMBL" id="JMQA01000012">
    <property type="protein sequence ID" value="KFN11138.1"/>
    <property type="molecule type" value="Genomic_DNA"/>
</dbReference>
<sequence>MRKLLSHIKPLEEHYLLDYLSCFEKPLGIAIEGMRNNYSSLFYAYLKFLLSYNTKFNEINSLFGVFEIILPKVGFSLNKIEVSSSGNIHKIIKEEINCNHPVFIKGNQKEIPYSIYYKEENWPHLYLVSGYDEEKQIYFIIDGTQNKKNIHFYDEFVIDFKTLESTSSSYNKIYNSKWIYSIELVGNNIHQLYFVYDYFEFITRNIVNQPFIELDIMRSCIESDLLSNDQIYSSNMKLLQIVKHKEVLFKETINLLENIPISNRNILRLKEISEILISSWKQANLSFILCLHRNKKTDIEKSTLSSTLNEITIRDLLFEIKNEISVLIKKHSPINIFDNNMRWNIENNKDLIVKIKENDCIEFNFNNSKVYNSWVNDESPKAYLKGEKIYNENFNFNTTLIFDNFDNYVFFHAGIVFRTTRGKLYFWGVHCSNTVFLSKIGDNTPYGLTKINTNRVSLSVRKIGEEYEFGLTYEKNKIIQILPLNDDGELFSIGVGCKTWEEARRLNIEFSNIDFSLGNCIEYATK</sequence>
<evidence type="ECO:0000313" key="3">
    <source>
        <dbReference type="Proteomes" id="UP000029278"/>
    </source>
</evidence>
<dbReference type="InterPro" id="IPR026935">
    <property type="entry name" value="BtrH_N"/>
</dbReference>
<feature type="domain" description="Butirosin biosynthesis protein H N-terminal" evidence="1">
    <location>
        <begin position="40"/>
        <end position="142"/>
    </location>
</feature>
<dbReference type="HOGENOM" id="CLU_535188_0_0_9"/>
<proteinExistence type="predicted"/>
<name>A0A090ZL67_PAEMA</name>
<dbReference type="AlphaFoldDB" id="A0A090ZL67"/>
<reference evidence="2 3" key="1">
    <citation type="submission" date="2014-04" db="EMBL/GenBank/DDBJ databases">
        <authorList>
            <person name="Bishop-Lilly K.A."/>
            <person name="Broomall S.M."/>
            <person name="Chain P.S."/>
            <person name="Chertkov O."/>
            <person name="Coyne S.R."/>
            <person name="Daligault H.E."/>
            <person name="Davenport K.W."/>
            <person name="Erkkila T."/>
            <person name="Frey K.G."/>
            <person name="Gibbons H.S."/>
            <person name="Gu W."/>
            <person name="Jaissle J."/>
            <person name="Johnson S.L."/>
            <person name="Koroleva G.I."/>
            <person name="Ladner J.T."/>
            <person name="Lo C.-C."/>
            <person name="Minogue T.D."/>
            <person name="Munk C."/>
            <person name="Palacios G.F."/>
            <person name="Redden C.L."/>
            <person name="Rosenzweig C.N."/>
            <person name="Scholz M.B."/>
            <person name="Teshima H."/>
            <person name="Xu Y."/>
        </authorList>
    </citation>
    <scope>NUCLEOTIDE SEQUENCE [LARGE SCALE GENOMIC DNA]</scope>
    <source>
        <strain evidence="2 3">8244</strain>
    </source>
</reference>